<dbReference type="SUPFAM" id="SSF54001">
    <property type="entry name" value="Cysteine proteinases"/>
    <property type="match status" value="1"/>
</dbReference>
<evidence type="ECO:0000313" key="5">
    <source>
        <dbReference type="Proteomes" id="UP001197875"/>
    </source>
</evidence>
<evidence type="ECO:0000313" key="4">
    <source>
        <dbReference type="EMBL" id="MCC2189349.1"/>
    </source>
</evidence>
<feature type="transmembrane region" description="Helical" evidence="2">
    <location>
        <begin position="85"/>
        <end position="104"/>
    </location>
</feature>
<feature type="compositionally biased region" description="Acidic residues" evidence="1">
    <location>
        <begin position="385"/>
        <end position="405"/>
    </location>
</feature>
<dbReference type="Pfam" id="PF01841">
    <property type="entry name" value="Transglut_core"/>
    <property type="match status" value="1"/>
</dbReference>
<accession>A0AAE3DS26</accession>
<organism evidence="4 5">
    <name type="scientific">Fusicatenibacter faecihominis</name>
    <dbReference type="NCBI Taxonomy" id="2881276"/>
    <lineage>
        <taxon>Bacteria</taxon>
        <taxon>Bacillati</taxon>
        <taxon>Bacillota</taxon>
        <taxon>Clostridia</taxon>
        <taxon>Lachnospirales</taxon>
        <taxon>Lachnospiraceae</taxon>
        <taxon>Fusicatenibacter</taxon>
    </lineage>
</organism>
<reference evidence="4 5" key="1">
    <citation type="submission" date="2021-10" db="EMBL/GenBank/DDBJ databases">
        <title>Anaerobic single-cell dispensing facilitates the cultivation of human gut bacteria.</title>
        <authorList>
            <person name="Afrizal A."/>
        </authorList>
    </citation>
    <scope>NUCLEOTIDE SEQUENCE [LARGE SCALE GENOMIC DNA]</scope>
    <source>
        <strain evidence="4 5">CLA-AA-H277</strain>
    </source>
</reference>
<dbReference type="EMBL" id="JAJEPR010000007">
    <property type="protein sequence ID" value="MCC2189349.1"/>
    <property type="molecule type" value="Genomic_DNA"/>
</dbReference>
<feature type="compositionally biased region" description="Polar residues" evidence="1">
    <location>
        <begin position="422"/>
        <end position="432"/>
    </location>
</feature>
<feature type="domain" description="Transglutaminase-like" evidence="3">
    <location>
        <begin position="298"/>
        <end position="373"/>
    </location>
</feature>
<dbReference type="SMART" id="SM00460">
    <property type="entry name" value="TGc"/>
    <property type="match status" value="1"/>
</dbReference>
<name>A0AAE3DS26_9FIRM</name>
<proteinExistence type="predicted"/>
<dbReference type="Gene3D" id="3.10.620.30">
    <property type="match status" value="1"/>
</dbReference>
<feature type="transmembrane region" description="Helical" evidence="2">
    <location>
        <begin position="458"/>
        <end position="478"/>
    </location>
</feature>
<keyword evidence="2" id="KW-1133">Transmembrane helix</keyword>
<dbReference type="AlphaFoldDB" id="A0AAE3DS26"/>
<evidence type="ECO:0000256" key="2">
    <source>
        <dbReference type="SAM" id="Phobius"/>
    </source>
</evidence>
<evidence type="ECO:0000256" key="1">
    <source>
        <dbReference type="SAM" id="MobiDB-lite"/>
    </source>
</evidence>
<dbReference type="InterPro" id="IPR038765">
    <property type="entry name" value="Papain-like_cys_pep_sf"/>
</dbReference>
<dbReference type="RefSeq" id="WP_227614711.1">
    <property type="nucleotide sequence ID" value="NZ_JAJEPR010000007.1"/>
</dbReference>
<keyword evidence="2" id="KW-0812">Transmembrane</keyword>
<dbReference type="Proteomes" id="UP001197875">
    <property type="component" value="Unassembled WGS sequence"/>
</dbReference>
<evidence type="ECO:0000259" key="3">
    <source>
        <dbReference type="SMART" id="SM00460"/>
    </source>
</evidence>
<keyword evidence="2" id="KW-0472">Membrane</keyword>
<comment type="caution">
    <text evidence="4">The sequence shown here is derived from an EMBL/GenBank/DDBJ whole genome shotgun (WGS) entry which is preliminary data.</text>
</comment>
<dbReference type="PANTHER" id="PTHR42736">
    <property type="entry name" value="PROTEIN-GLUTAMINE GAMMA-GLUTAMYLTRANSFERASE"/>
    <property type="match status" value="1"/>
</dbReference>
<keyword evidence="5" id="KW-1185">Reference proteome</keyword>
<feature type="transmembrane region" description="Helical" evidence="2">
    <location>
        <begin position="7"/>
        <end position="27"/>
    </location>
</feature>
<feature type="transmembrane region" description="Helical" evidence="2">
    <location>
        <begin position="39"/>
        <end position="58"/>
    </location>
</feature>
<dbReference type="InterPro" id="IPR052901">
    <property type="entry name" value="Bact_TGase-like"/>
</dbReference>
<gene>
    <name evidence="4" type="ORF">LKD71_05920</name>
</gene>
<sequence length="590" mass="65670">MIQDFQVFLNIVGQGLSWFFGLELSDWWAALVQNGTDKFWVAGIVIFLGLILVGGFFFWGLRFLSYCLIASYLGLILAGGESPSVWTMTAAILYVTVTLAAGTGKRGKHFKMAGSSALSVLILSGVLLVASAQIGVPLLQKAFGDVLPLRTRIQQTSLLHVLNQFLPEELKFQDGTGEYEGGSLEVQGDGPDFSGRTVVTVESDQKPENPVYWSRYMGNLYTGYSFNDEGDLDDQKNRYNIQYPKRKLAELKAFCDANPQETPQDIVDFIVNTLRDNTVYNLQVDSPPDGKDFIEYFFFEKKEGYCIHYAATAVMMLRMYGIPARYVTGFLIPPSLFYLNDEGVWQADVPDDHAHAWAEAYIDGRWVRVETTPSGGFTADVQEAMGEEPETENATEMETQTEGDSPEAGTELAAEIEGGSENAASSGNENQTENGGAAGTLGELEASGGLPENIGPSWVFLPVVLLLAMVLICIGLFIRRFMILEKRKKASVQEVFAAIFEVLTVGGLPASYSLLTENLEDEILERFVWIQEPELHRVLEIVLRTTYGPETATEEERREVQNLYRAICRQLGREQKGMSRFAFYLIDVWI</sequence>
<dbReference type="InterPro" id="IPR002931">
    <property type="entry name" value="Transglutaminase-like"/>
</dbReference>
<dbReference type="PANTHER" id="PTHR42736:SF1">
    <property type="entry name" value="PROTEIN-GLUTAMINE GAMMA-GLUTAMYLTRANSFERASE"/>
    <property type="match status" value="1"/>
</dbReference>
<protein>
    <submittedName>
        <fullName evidence="4">Transglutaminase-like domain-containing protein</fullName>
    </submittedName>
</protein>
<feature type="transmembrane region" description="Helical" evidence="2">
    <location>
        <begin position="63"/>
        <end position="79"/>
    </location>
</feature>
<feature type="region of interest" description="Disordered" evidence="1">
    <location>
        <begin position="385"/>
        <end position="444"/>
    </location>
</feature>
<feature type="transmembrane region" description="Helical" evidence="2">
    <location>
        <begin position="116"/>
        <end position="139"/>
    </location>
</feature>